<gene>
    <name evidence="3" type="ORF">CARN7_1230</name>
</gene>
<protein>
    <recommendedName>
        <fullName evidence="2">DUF4398 domain-containing protein</fullName>
    </recommendedName>
</protein>
<sequence>MKTLHHLKPNQIMRRIGISIGAVMLIAGCASTPAPTEQMATSKAAISNASSAGGEEYAPLQLQSAKDKMDAAEQAMKAKNYVLARRLAEEAQVDADLAVAMSRSDKAAKAAEAVQKDSHALRQEIDRNAQ</sequence>
<dbReference type="EMBL" id="CABR01000084">
    <property type="protein sequence ID" value="CBI10450.1"/>
    <property type="molecule type" value="Genomic_DNA"/>
</dbReference>
<feature type="domain" description="DUF4398" evidence="2">
    <location>
        <begin position="37"/>
        <end position="113"/>
    </location>
</feature>
<dbReference type="InterPro" id="IPR025511">
    <property type="entry name" value="DUF4398"/>
</dbReference>
<evidence type="ECO:0000259" key="2">
    <source>
        <dbReference type="Pfam" id="PF14346"/>
    </source>
</evidence>
<dbReference type="AlphaFoldDB" id="E6QT78"/>
<comment type="caution">
    <text evidence="3">The sequence shown here is derived from an EMBL/GenBank/DDBJ whole genome shotgun (WGS) entry which is preliminary data.</text>
</comment>
<dbReference type="Gene3D" id="1.20.1270.390">
    <property type="match status" value="1"/>
</dbReference>
<proteinExistence type="predicted"/>
<accession>E6QT78</accession>
<name>E6QT78_9ZZZZ</name>
<organism evidence="3">
    <name type="scientific">mine drainage metagenome</name>
    <dbReference type="NCBI Taxonomy" id="410659"/>
    <lineage>
        <taxon>unclassified sequences</taxon>
        <taxon>metagenomes</taxon>
        <taxon>ecological metagenomes</taxon>
    </lineage>
</organism>
<feature type="region of interest" description="Disordered" evidence="1">
    <location>
        <begin position="110"/>
        <end position="130"/>
    </location>
</feature>
<dbReference type="PROSITE" id="PS51257">
    <property type="entry name" value="PROKAR_LIPOPROTEIN"/>
    <property type="match status" value="1"/>
</dbReference>
<evidence type="ECO:0000256" key="1">
    <source>
        <dbReference type="SAM" id="MobiDB-lite"/>
    </source>
</evidence>
<reference evidence="3" key="1">
    <citation type="submission" date="2009-10" db="EMBL/GenBank/DDBJ databases">
        <title>Diversity of trophic interactions inside an arsenic-rich microbial ecosystem.</title>
        <authorList>
            <person name="Bertin P.N."/>
            <person name="Heinrich-Salmeron A."/>
            <person name="Pelletier E."/>
            <person name="Goulhen-Chollet F."/>
            <person name="Arsene-Ploetze F."/>
            <person name="Gallien S."/>
            <person name="Calteau A."/>
            <person name="Vallenet D."/>
            <person name="Casiot C."/>
            <person name="Chane-Woon-Ming B."/>
            <person name="Giloteaux L."/>
            <person name="Barakat M."/>
            <person name="Bonnefoy V."/>
            <person name="Bruneel O."/>
            <person name="Chandler M."/>
            <person name="Cleiss J."/>
            <person name="Duran R."/>
            <person name="Elbaz-Poulichet F."/>
            <person name="Fonknechten N."/>
            <person name="Lauga B."/>
            <person name="Mornico D."/>
            <person name="Ortet P."/>
            <person name="Schaeffer C."/>
            <person name="Siguier P."/>
            <person name="Alexander Thil Smith A."/>
            <person name="Van Dorsselaer A."/>
            <person name="Weissenbach J."/>
            <person name="Medigue C."/>
            <person name="Le Paslier D."/>
        </authorList>
    </citation>
    <scope>NUCLEOTIDE SEQUENCE</scope>
</reference>
<evidence type="ECO:0000313" key="3">
    <source>
        <dbReference type="EMBL" id="CBI10450.1"/>
    </source>
</evidence>
<dbReference type="Pfam" id="PF14346">
    <property type="entry name" value="DUF4398"/>
    <property type="match status" value="1"/>
</dbReference>